<feature type="domain" description="Pseudouridine synthase I TruA alpha/beta" evidence="4">
    <location>
        <begin position="143"/>
        <end position="244"/>
    </location>
</feature>
<dbReference type="PANTHER" id="PTHR11142">
    <property type="entry name" value="PSEUDOURIDYLATE SYNTHASE"/>
    <property type="match status" value="1"/>
</dbReference>
<evidence type="ECO:0000256" key="1">
    <source>
        <dbReference type="ARBA" id="ARBA00009375"/>
    </source>
</evidence>
<dbReference type="PANTHER" id="PTHR11142:SF0">
    <property type="entry name" value="TRNA PSEUDOURIDINE SYNTHASE-LIKE 1"/>
    <property type="match status" value="1"/>
</dbReference>
<dbReference type="InterPro" id="IPR020103">
    <property type="entry name" value="PsdUridine_synth_cat_dom_sf"/>
</dbReference>
<accession>A0A3B0ZHP7</accession>
<evidence type="ECO:0000313" key="5">
    <source>
        <dbReference type="EMBL" id="VAW80236.1"/>
    </source>
</evidence>
<dbReference type="InterPro" id="IPR020097">
    <property type="entry name" value="PsdUridine_synth_TruA_a/b_dom"/>
</dbReference>
<dbReference type="CDD" id="cd02570">
    <property type="entry name" value="PseudoU_synth_EcTruA"/>
    <property type="match status" value="1"/>
</dbReference>
<organism evidence="5">
    <name type="scientific">hydrothermal vent metagenome</name>
    <dbReference type="NCBI Taxonomy" id="652676"/>
    <lineage>
        <taxon>unclassified sequences</taxon>
        <taxon>metagenomes</taxon>
        <taxon>ecological metagenomes</taxon>
    </lineage>
</organism>
<dbReference type="GO" id="GO:0031119">
    <property type="term" value="P:tRNA pseudouridine synthesis"/>
    <property type="evidence" value="ECO:0007669"/>
    <property type="project" value="TreeGrafter"/>
</dbReference>
<dbReference type="GO" id="GO:0003723">
    <property type="term" value="F:RNA binding"/>
    <property type="evidence" value="ECO:0007669"/>
    <property type="project" value="InterPro"/>
</dbReference>
<name>A0A3B0ZHP7_9ZZZZ</name>
<evidence type="ECO:0000259" key="4">
    <source>
        <dbReference type="Pfam" id="PF01416"/>
    </source>
</evidence>
<dbReference type="InterPro" id="IPR001406">
    <property type="entry name" value="PsdUridine_synth_TruA"/>
</dbReference>
<keyword evidence="2" id="KW-0819">tRNA processing</keyword>
<evidence type="ECO:0000256" key="2">
    <source>
        <dbReference type="ARBA" id="ARBA00022694"/>
    </source>
</evidence>
<dbReference type="NCBIfam" id="TIGR00071">
    <property type="entry name" value="hisT_truA"/>
    <property type="match status" value="1"/>
</dbReference>
<dbReference type="EC" id="5.4.99.12" evidence="5"/>
<protein>
    <submittedName>
        <fullName evidence="5">tRNA pseudouridine(38-40) synthase</fullName>
        <ecNumber evidence="5">5.4.99.12</ecNumber>
    </submittedName>
</protein>
<dbReference type="Gene3D" id="3.30.70.660">
    <property type="entry name" value="Pseudouridine synthase I, catalytic domain, C-terminal subdomain"/>
    <property type="match status" value="1"/>
</dbReference>
<dbReference type="Gene3D" id="3.30.70.580">
    <property type="entry name" value="Pseudouridine synthase I, catalytic domain, N-terminal subdomain"/>
    <property type="match status" value="1"/>
</dbReference>
<dbReference type="SUPFAM" id="SSF55120">
    <property type="entry name" value="Pseudouridine synthase"/>
    <property type="match status" value="1"/>
</dbReference>
<dbReference type="HAMAP" id="MF_00171">
    <property type="entry name" value="TruA"/>
    <property type="match status" value="1"/>
</dbReference>
<evidence type="ECO:0000256" key="3">
    <source>
        <dbReference type="ARBA" id="ARBA00023235"/>
    </source>
</evidence>
<dbReference type="AlphaFoldDB" id="A0A3B0ZHP7"/>
<dbReference type="EMBL" id="UOFM01000348">
    <property type="protein sequence ID" value="VAW80236.1"/>
    <property type="molecule type" value="Genomic_DNA"/>
</dbReference>
<gene>
    <name evidence="5" type="ORF">MNBD_GAMMA14-2046</name>
</gene>
<dbReference type="PIRSF" id="PIRSF001430">
    <property type="entry name" value="tRNA_psdUrid_synth"/>
    <property type="match status" value="1"/>
</dbReference>
<keyword evidence="3 5" id="KW-0413">Isomerase</keyword>
<dbReference type="FunFam" id="3.30.70.580:FF:000001">
    <property type="entry name" value="tRNA pseudouridine synthase A"/>
    <property type="match status" value="1"/>
</dbReference>
<dbReference type="InterPro" id="IPR020095">
    <property type="entry name" value="PsdUridine_synth_TruA_C"/>
</dbReference>
<proteinExistence type="inferred from homology"/>
<dbReference type="Pfam" id="PF01416">
    <property type="entry name" value="PseudoU_synth_1"/>
    <property type="match status" value="2"/>
</dbReference>
<feature type="domain" description="Pseudouridine synthase I TruA alpha/beta" evidence="4">
    <location>
        <begin position="8"/>
        <end position="102"/>
    </location>
</feature>
<dbReference type="GO" id="GO:0160147">
    <property type="term" value="F:tRNA pseudouridine(38-40) synthase activity"/>
    <property type="evidence" value="ECO:0007669"/>
    <property type="project" value="UniProtKB-EC"/>
</dbReference>
<comment type="similarity">
    <text evidence="1">Belongs to the tRNA pseudouridine synthase TruA family.</text>
</comment>
<reference evidence="5" key="1">
    <citation type="submission" date="2018-06" db="EMBL/GenBank/DDBJ databases">
        <authorList>
            <person name="Zhirakovskaya E."/>
        </authorList>
    </citation>
    <scope>NUCLEOTIDE SEQUENCE</scope>
</reference>
<dbReference type="InterPro" id="IPR020094">
    <property type="entry name" value="TruA/RsuA/RluB/E/F_N"/>
</dbReference>
<sequence>MLIACGVEYDGAGFSGWQRQQNAPSVQAEVEAGLSRVANHPVQLFCAGRTDTGVHATHQVIHFETTAERSERSWMRGTNTSLPAEIALTWTRQVGDDFHARFSAMARRYRYIIFQRNVPSALLRRRVTWTHETLDAGRMQAGANYLLGEHDFSSYRATVCQAKSPVRTVHQLDISHQGDFIYLDIEANAFLHHMVRNIAGVLMAIGCGEQEPVWAQEILEHRDRARGGVTAPSSGLYLVGVRYPAHFGLPTQGALPVFG</sequence>